<dbReference type="SUPFAM" id="SSF56112">
    <property type="entry name" value="Protein kinase-like (PK-like)"/>
    <property type="match status" value="1"/>
</dbReference>
<dbReference type="AlphaFoldDB" id="A0AAT9HIK1"/>
<dbReference type="PROSITE" id="PS00108">
    <property type="entry name" value="PROTEIN_KINASE_ST"/>
    <property type="match status" value="1"/>
</dbReference>
<evidence type="ECO:0000256" key="7">
    <source>
        <dbReference type="PROSITE-ProRule" id="PRU10141"/>
    </source>
</evidence>
<keyword evidence="6 7" id="KW-0067">ATP-binding</keyword>
<gene>
    <name evidence="10" type="ORF">SHKM778_35350</name>
</gene>
<evidence type="ECO:0000256" key="4">
    <source>
        <dbReference type="ARBA" id="ARBA00022741"/>
    </source>
</evidence>
<organism evidence="10">
    <name type="scientific">Streptomyces haneummycinicus</name>
    <dbReference type="NCBI Taxonomy" id="3074435"/>
    <lineage>
        <taxon>Bacteria</taxon>
        <taxon>Bacillati</taxon>
        <taxon>Actinomycetota</taxon>
        <taxon>Actinomycetes</taxon>
        <taxon>Kitasatosporales</taxon>
        <taxon>Streptomycetaceae</taxon>
        <taxon>Streptomyces</taxon>
    </lineage>
</organism>
<feature type="region of interest" description="Disordered" evidence="8">
    <location>
        <begin position="314"/>
        <end position="341"/>
    </location>
</feature>
<proteinExistence type="predicted"/>
<keyword evidence="2" id="KW-0723">Serine/threonine-protein kinase</keyword>
<dbReference type="Pfam" id="PF00069">
    <property type="entry name" value="Pkinase"/>
    <property type="match status" value="1"/>
</dbReference>
<dbReference type="PANTHER" id="PTHR43289">
    <property type="entry name" value="MITOGEN-ACTIVATED PROTEIN KINASE KINASE KINASE 20-RELATED"/>
    <property type="match status" value="1"/>
</dbReference>
<dbReference type="GO" id="GO:0004674">
    <property type="term" value="F:protein serine/threonine kinase activity"/>
    <property type="evidence" value="ECO:0007669"/>
    <property type="project" value="UniProtKB-KW"/>
</dbReference>
<dbReference type="InterPro" id="IPR000719">
    <property type="entry name" value="Prot_kinase_dom"/>
</dbReference>
<feature type="domain" description="Protein kinase" evidence="9">
    <location>
        <begin position="45"/>
        <end position="310"/>
    </location>
</feature>
<dbReference type="SMART" id="SM00220">
    <property type="entry name" value="S_TKc"/>
    <property type="match status" value="1"/>
</dbReference>
<reference evidence="10" key="2">
    <citation type="submission" date="2024-07" db="EMBL/GenBank/DDBJ databases">
        <title>Streptomyces haneummycinica sp. nov., a new antibiotic-producing actinobacterium isolated from marine sediment.</title>
        <authorList>
            <person name="Uemura M."/>
            <person name="Hamada M."/>
            <person name="Hirano S."/>
            <person name="Kobayashi K."/>
            <person name="Ohshiro T."/>
            <person name="Kobayashi T."/>
            <person name="Terahara T."/>
        </authorList>
    </citation>
    <scope>NUCLEOTIDE SEQUENCE</scope>
    <source>
        <strain evidence="10">KM77-8</strain>
    </source>
</reference>
<protein>
    <recommendedName>
        <fullName evidence="1">non-specific serine/threonine protein kinase</fullName>
        <ecNumber evidence="1">2.7.11.1</ecNumber>
    </recommendedName>
</protein>
<feature type="binding site" evidence="7">
    <location>
        <position position="74"/>
    </location>
    <ligand>
        <name>ATP</name>
        <dbReference type="ChEBI" id="CHEBI:30616"/>
    </ligand>
</feature>
<dbReference type="EC" id="2.7.11.1" evidence="1"/>
<dbReference type="PROSITE" id="PS00107">
    <property type="entry name" value="PROTEIN_KINASE_ATP"/>
    <property type="match status" value="1"/>
</dbReference>
<name>A0AAT9HIK1_9ACTN</name>
<evidence type="ECO:0000256" key="3">
    <source>
        <dbReference type="ARBA" id="ARBA00022679"/>
    </source>
</evidence>
<keyword evidence="3" id="KW-0808">Transferase</keyword>
<evidence type="ECO:0000256" key="5">
    <source>
        <dbReference type="ARBA" id="ARBA00022777"/>
    </source>
</evidence>
<dbReference type="PROSITE" id="PS50011">
    <property type="entry name" value="PROTEIN_KINASE_DOM"/>
    <property type="match status" value="1"/>
</dbReference>
<sequence length="341" mass="36522">MDFFRAAWPCRTSGTAVRAPTHRWGSLEEVRVEQFAAGKVLRGRYRLDRILGRGAMGHVWQGTDVYLERPVAVKTVAADLLALPEARRTALARFEREAKAAARLDHPNITTVYDAALTQDVCCLVMQLVDGTTLDNVVDGADDRRLPVPAAVSVAAGLSAAHAAGLVHRDLKPQNIMVRTSGLVKILDFGLVKVLSDTDPQLTTTGETLGNIACASPELLAGDRTLDGRSDLYAVGCLLHHMLTGRPPFDGVGPAELATQHLTVPPPSFADHGAEAPAALQDLAHALLAKRPEDRPEGAAEVYAALAPYLPGADPAYANRRMPPEDPRRPFLVPQGPVMPG</sequence>
<dbReference type="PANTHER" id="PTHR43289:SF6">
    <property type="entry name" value="SERINE_THREONINE-PROTEIN KINASE NEKL-3"/>
    <property type="match status" value="1"/>
</dbReference>
<dbReference type="InterPro" id="IPR008271">
    <property type="entry name" value="Ser/Thr_kinase_AS"/>
</dbReference>
<accession>A0AAT9HIK1</accession>
<dbReference type="InterPro" id="IPR017441">
    <property type="entry name" value="Protein_kinase_ATP_BS"/>
</dbReference>
<dbReference type="CDD" id="cd14014">
    <property type="entry name" value="STKc_PknB_like"/>
    <property type="match status" value="1"/>
</dbReference>
<evidence type="ECO:0000259" key="9">
    <source>
        <dbReference type="PROSITE" id="PS50011"/>
    </source>
</evidence>
<reference evidence="10" key="1">
    <citation type="submission" date="2024-06" db="EMBL/GenBank/DDBJ databases">
        <authorList>
            <consortium name="consrtm"/>
            <person name="Uemura M."/>
            <person name="Terahara T."/>
        </authorList>
    </citation>
    <scope>NUCLEOTIDE SEQUENCE</scope>
    <source>
        <strain evidence="10">KM77-8</strain>
    </source>
</reference>
<dbReference type="GO" id="GO:0005524">
    <property type="term" value="F:ATP binding"/>
    <property type="evidence" value="ECO:0007669"/>
    <property type="project" value="UniProtKB-UniRule"/>
</dbReference>
<dbReference type="InterPro" id="IPR011009">
    <property type="entry name" value="Kinase-like_dom_sf"/>
</dbReference>
<evidence type="ECO:0000256" key="8">
    <source>
        <dbReference type="SAM" id="MobiDB-lite"/>
    </source>
</evidence>
<dbReference type="Gene3D" id="1.10.510.10">
    <property type="entry name" value="Transferase(Phosphotransferase) domain 1"/>
    <property type="match status" value="1"/>
</dbReference>
<evidence type="ECO:0000313" key="10">
    <source>
        <dbReference type="EMBL" id="BFO17147.1"/>
    </source>
</evidence>
<dbReference type="Gene3D" id="3.30.200.20">
    <property type="entry name" value="Phosphorylase Kinase, domain 1"/>
    <property type="match status" value="1"/>
</dbReference>
<keyword evidence="4 7" id="KW-0547">Nucleotide-binding</keyword>
<keyword evidence="5" id="KW-0418">Kinase</keyword>
<evidence type="ECO:0000256" key="2">
    <source>
        <dbReference type="ARBA" id="ARBA00022527"/>
    </source>
</evidence>
<dbReference type="EMBL" id="AP035768">
    <property type="protein sequence ID" value="BFO17147.1"/>
    <property type="molecule type" value="Genomic_DNA"/>
</dbReference>
<evidence type="ECO:0000256" key="1">
    <source>
        <dbReference type="ARBA" id="ARBA00012513"/>
    </source>
</evidence>
<evidence type="ECO:0000256" key="6">
    <source>
        <dbReference type="ARBA" id="ARBA00022840"/>
    </source>
</evidence>